<dbReference type="InterPro" id="IPR001647">
    <property type="entry name" value="HTH_TetR"/>
</dbReference>
<dbReference type="InterPro" id="IPR009057">
    <property type="entry name" value="Homeodomain-like_sf"/>
</dbReference>
<name>A0A248JSD7_9PROT</name>
<organism evidence="4 5">
    <name type="scientific">Nitrospirillum viridazoti CBAmc</name>
    <dbReference type="NCBI Taxonomy" id="1441467"/>
    <lineage>
        <taxon>Bacteria</taxon>
        <taxon>Pseudomonadati</taxon>
        <taxon>Pseudomonadota</taxon>
        <taxon>Alphaproteobacteria</taxon>
        <taxon>Rhodospirillales</taxon>
        <taxon>Azospirillaceae</taxon>
        <taxon>Nitrospirillum</taxon>
        <taxon>Nitrospirillum viridazoti</taxon>
    </lineage>
</organism>
<evidence type="ECO:0000259" key="3">
    <source>
        <dbReference type="PROSITE" id="PS50977"/>
    </source>
</evidence>
<dbReference type="PANTHER" id="PTHR30055:SF222">
    <property type="entry name" value="REGULATORY PROTEIN"/>
    <property type="match status" value="1"/>
</dbReference>
<dbReference type="PANTHER" id="PTHR30055">
    <property type="entry name" value="HTH-TYPE TRANSCRIPTIONAL REGULATOR RUTR"/>
    <property type="match status" value="1"/>
</dbReference>
<dbReference type="SUPFAM" id="SSF48498">
    <property type="entry name" value="Tetracyclin repressor-like, C-terminal domain"/>
    <property type="match status" value="1"/>
</dbReference>
<accession>A0A248JSD7</accession>
<evidence type="ECO:0000313" key="4">
    <source>
        <dbReference type="EMBL" id="ASG21430.1"/>
    </source>
</evidence>
<reference evidence="4 5" key="1">
    <citation type="submission" date="2017-06" db="EMBL/GenBank/DDBJ databases">
        <title>Complete genome sequence of Nitrospirillum amazonense strain CBAmC, an endophytic nitrogen-fixing and plant growth-promoting bacterium, isolated from sugarcane.</title>
        <authorList>
            <person name="Schwab S."/>
            <person name="dos Santos Teixeira K.R."/>
            <person name="Simoes Araujo J.L."/>
            <person name="Soares Vidal M."/>
            <person name="Borges de Freitas H.R."/>
            <person name="Rivello Crivelaro A.L."/>
            <person name="Bueno de Camargo Nunes A."/>
            <person name="dos Santos C.M."/>
            <person name="Palmeira da Silva Rosa D."/>
            <person name="da Silva Padilha D."/>
            <person name="da Silva E."/>
            <person name="Araujo Terra L."/>
            <person name="Soares Mendes V."/>
            <person name="Farinelli L."/>
            <person name="Magalhaes Cruz L."/>
            <person name="Baldani J.I."/>
        </authorList>
    </citation>
    <scope>NUCLEOTIDE SEQUENCE [LARGE SCALE GENOMIC DNA]</scope>
    <source>
        <strain evidence="4 5">CBAmC</strain>
    </source>
</reference>
<dbReference type="Pfam" id="PF00440">
    <property type="entry name" value="TetR_N"/>
    <property type="match status" value="1"/>
</dbReference>
<evidence type="ECO:0000256" key="1">
    <source>
        <dbReference type="ARBA" id="ARBA00023125"/>
    </source>
</evidence>
<gene>
    <name evidence="4" type="ORF">Y958_11775</name>
</gene>
<evidence type="ECO:0000256" key="2">
    <source>
        <dbReference type="PROSITE-ProRule" id="PRU00335"/>
    </source>
</evidence>
<sequence length="210" mass="23088">MRDEAAILSARSLFILISVVPMARPKSEEKRDAILAAAVRVVADQGLGAPTARIASLAGVAEGTLFTYFATKDLLLNQLYLALKAELRDAMMTAYPAGGPLRDRVRHIWDRYVDWGVRDPAKRRAMAQLIVSDRLTPETRALGSEGFARIDGVVREGVAQGLMRDQPPDFVAAILTSLAETTMDFILRQPDSAERYRAAGFDALWNALSR</sequence>
<keyword evidence="1 2" id="KW-0238">DNA-binding</keyword>
<keyword evidence="5" id="KW-1185">Reference proteome</keyword>
<dbReference type="Gene3D" id="1.10.357.10">
    <property type="entry name" value="Tetracycline Repressor, domain 2"/>
    <property type="match status" value="1"/>
</dbReference>
<protein>
    <submittedName>
        <fullName evidence="4">TetR family transcriptional regulator</fullName>
    </submittedName>
</protein>
<dbReference type="PRINTS" id="PR00455">
    <property type="entry name" value="HTHTETR"/>
</dbReference>
<dbReference type="SUPFAM" id="SSF46689">
    <property type="entry name" value="Homeodomain-like"/>
    <property type="match status" value="1"/>
</dbReference>
<dbReference type="InterPro" id="IPR036271">
    <property type="entry name" value="Tet_transcr_reg_TetR-rel_C_sf"/>
</dbReference>
<feature type="DNA-binding region" description="H-T-H motif" evidence="2">
    <location>
        <begin position="50"/>
        <end position="69"/>
    </location>
</feature>
<proteinExistence type="predicted"/>
<dbReference type="PROSITE" id="PS50977">
    <property type="entry name" value="HTH_TETR_2"/>
    <property type="match status" value="1"/>
</dbReference>
<dbReference type="GO" id="GO:0003677">
    <property type="term" value="F:DNA binding"/>
    <property type="evidence" value="ECO:0007669"/>
    <property type="project" value="UniProtKB-UniRule"/>
</dbReference>
<feature type="domain" description="HTH tetR-type" evidence="3">
    <location>
        <begin position="28"/>
        <end position="87"/>
    </location>
</feature>
<dbReference type="KEGG" id="nao:Y958_11775"/>
<dbReference type="AlphaFoldDB" id="A0A248JSD7"/>
<evidence type="ECO:0000313" key="5">
    <source>
        <dbReference type="Proteomes" id="UP000197153"/>
    </source>
</evidence>
<dbReference type="Proteomes" id="UP000197153">
    <property type="component" value="Chromosome 1"/>
</dbReference>
<dbReference type="InterPro" id="IPR050109">
    <property type="entry name" value="HTH-type_TetR-like_transc_reg"/>
</dbReference>
<dbReference type="EMBL" id="CP022110">
    <property type="protein sequence ID" value="ASG21430.1"/>
    <property type="molecule type" value="Genomic_DNA"/>
</dbReference>